<dbReference type="Proteomes" id="UP000076842">
    <property type="component" value="Unassembled WGS sequence"/>
</dbReference>
<dbReference type="AlphaFoldDB" id="A0A165GVV2"/>
<reference evidence="2 3" key="1">
    <citation type="journal article" date="2016" name="Mol. Biol. Evol.">
        <title>Comparative Genomics of Early-Diverging Mushroom-Forming Fungi Provides Insights into the Origins of Lignocellulose Decay Capabilities.</title>
        <authorList>
            <person name="Nagy L.G."/>
            <person name="Riley R."/>
            <person name="Tritt A."/>
            <person name="Adam C."/>
            <person name="Daum C."/>
            <person name="Floudas D."/>
            <person name="Sun H."/>
            <person name="Yadav J.S."/>
            <person name="Pangilinan J."/>
            <person name="Larsson K.H."/>
            <person name="Matsuura K."/>
            <person name="Barry K."/>
            <person name="Labutti K."/>
            <person name="Kuo R."/>
            <person name="Ohm R.A."/>
            <person name="Bhattacharya S.S."/>
            <person name="Shirouzu T."/>
            <person name="Yoshinaga Y."/>
            <person name="Martin F.M."/>
            <person name="Grigoriev I.V."/>
            <person name="Hibbett D.S."/>
        </authorList>
    </citation>
    <scope>NUCLEOTIDE SEQUENCE [LARGE SCALE GENOMIC DNA]</scope>
    <source>
        <strain evidence="2 3">HHB12733</strain>
    </source>
</reference>
<feature type="transmembrane region" description="Helical" evidence="1">
    <location>
        <begin position="76"/>
        <end position="95"/>
    </location>
</feature>
<evidence type="ECO:0000313" key="3">
    <source>
        <dbReference type="Proteomes" id="UP000076842"/>
    </source>
</evidence>
<sequence length="155" mass="17031">MNAASVEGLPEDSPHLADNIPPSLSPVSVSRSSCFRAAYLHPEVAVLLHRTLHPLNHCIRLVIYFRSSVHLGVVLYFRWPICFPAVACLVLLPCFRWSIYFRLPVSFCFCEANSGYCFGRLCVLSLAVLLPGSLTPGAPKCTTSLLYAYSAGVMP</sequence>
<evidence type="ECO:0000313" key="2">
    <source>
        <dbReference type="EMBL" id="KZT58553.1"/>
    </source>
</evidence>
<dbReference type="InParanoid" id="A0A165GVV2"/>
<name>A0A165GVV2_9BASI</name>
<protein>
    <submittedName>
        <fullName evidence="2">Uncharacterized protein</fullName>
    </submittedName>
</protein>
<keyword evidence="1" id="KW-0812">Transmembrane</keyword>
<proteinExistence type="predicted"/>
<dbReference type="EMBL" id="KV423950">
    <property type="protein sequence ID" value="KZT58553.1"/>
    <property type="molecule type" value="Genomic_DNA"/>
</dbReference>
<evidence type="ECO:0000256" key="1">
    <source>
        <dbReference type="SAM" id="Phobius"/>
    </source>
</evidence>
<keyword evidence="1" id="KW-1133">Transmembrane helix</keyword>
<keyword evidence="3" id="KW-1185">Reference proteome</keyword>
<accession>A0A165GVV2</accession>
<keyword evidence="1" id="KW-0472">Membrane</keyword>
<organism evidence="2 3">
    <name type="scientific">Calocera cornea HHB12733</name>
    <dbReference type="NCBI Taxonomy" id="1353952"/>
    <lineage>
        <taxon>Eukaryota</taxon>
        <taxon>Fungi</taxon>
        <taxon>Dikarya</taxon>
        <taxon>Basidiomycota</taxon>
        <taxon>Agaricomycotina</taxon>
        <taxon>Dacrymycetes</taxon>
        <taxon>Dacrymycetales</taxon>
        <taxon>Dacrymycetaceae</taxon>
        <taxon>Calocera</taxon>
    </lineage>
</organism>
<gene>
    <name evidence="2" type="ORF">CALCODRAFT_236930</name>
</gene>